<dbReference type="InterPro" id="IPR027417">
    <property type="entry name" value="P-loop_NTPase"/>
</dbReference>
<comment type="caution">
    <text evidence="3">The sequence shown here is derived from an EMBL/GenBank/DDBJ whole genome shotgun (WGS) entry which is preliminary data.</text>
</comment>
<accession>A0A1B9F3Q8</accession>
<keyword evidence="4" id="KW-1185">Reference proteome</keyword>
<dbReference type="NCBIfam" id="TIGR01420">
    <property type="entry name" value="pilT_fam"/>
    <property type="match status" value="1"/>
</dbReference>
<proteinExistence type="inferred from homology"/>
<dbReference type="GO" id="GO:0005524">
    <property type="term" value="F:ATP binding"/>
    <property type="evidence" value="ECO:0007669"/>
    <property type="project" value="InterPro"/>
</dbReference>
<organism evidence="3 4">
    <name type="scientific">Dissulfuribacter thermophilus</name>
    <dbReference type="NCBI Taxonomy" id="1156395"/>
    <lineage>
        <taxon>Bacteria</taxon>
        <taxon>Pseudomonadati</taxon>
        <taxon>Thermodesulfobacteriota</taxon>
        <taxon>Dissulfuribacteria</taxon>
        <taxon>Dissulfuribacterales</taxon>
        <taxon>Dissulfuribacteraceae</taxon>
        <taxon>Dissulfuribacter</taxon>
    </lineage>
</organism>
<protein>
    <submittedName>
        <fullName evidence="3">Twitching motility protein PilT</fullName>
    </submittedName>
</protein>
<dbReference type="Gene3D" id="3.30.450.90">
    <property type="match status" value="1"/>
</dbReference>
<dbReference type="InterPro" id="IPR006321">
    <property type="entry name" value="PilT/PilU"/>
</dbReference>
<dbReference type="PANTHER" id="PTHR30486">
    <property type="entry name" value="TWITCHING MOTILITY PROTEIN PILT"/>
    <property type="match status" value="1"/>
</dbReference>
<gene>
    <name evidence="3" type="ORF">DBT_2110</name>
</gene>
<evidence type="ECO:0000313" key="4">
    <source>
        <dbReference type="Proteomes" id="UP000093080"/>
    </source>
</evidence>
<dbReference type="PATRIC" id="fig|1156395.6.peg.2135"/>
<sequence length="388" mass="43298">MRFNDIATLVQKALDQYPKFSDLNLTVGRPVQVCADGVLKPVSFPLMTSVLTPVQTEQIVMCLVEGNKRLLSDLLLHGSCDLSYQHPSGPRFRVNIFSQRGTYSIVMRQLSSKIPTIKEMKMPECFYKMAQEKNGIILFVGATGSGKSTSLAAILDVINETSPVHVVTLEDPIEFVHPHKKATFNQRELGLDFDQFASGLRAALRQAPHVILVGEIRDKETMEIALNAADTGHLVFSTLHTVNAGQAINRILGMFSIEEERQIRSRLADTIRWIVAQRLLPKVGGGRVAAYEILRSNLQIKSLILQGESEEKTFYGTLEKGSAYDMQTFDQHILKLFEDNLITEETALAYASSKAKVRQGIDLIKSKRGEKTTDIEGLSIDFDWDESP</sequence>
<feature type="domain" description="AAA+ ATPase" evidence="2">
    <location>
        <begin position="133"/>
        <end position="264"/>
    </location>
</feature>
<dbReference type="Gene3D" id="3.40.50.300">
    <property type="entry name" value="P-loop containing nucleotide triphosphate hydrolases"/>
    <property type="match status" value="1"/>
</dbReference>
<evidence type="ECO:0000313" key="3">
    <source>
        <dbReference type="EMBL" id="OCC14568.1"/>
    </source>
</evidence>
<dbReference type="GO" id="GO:0016887">
    <property type="term" value="F:ATP hydrolysis activity"/>
    <property type="evidence" value="ECO:0007669"/>
    <property type="project" value="InterPro"/>
</dbReference>
<evidence type="ECO:0000259" key="2">
    <source>
        <dbReference type="SMART" id="SM00382"/>
    </source>
</evidence>
<dbReference type="Proteomes" id="UP000093080">
    <property type="component" value="Unassembled WGS sequence"/>
</dbReference>
<dbReference type="InterPro" id="IPR003593">
    <property type="entry name" value="AAA+_ATPase"/>
</dbReference>
<dbReference type="OrthoDB" id="9805147at2"/>
<reference evidence="3 4" key="1">
    <citation type="submission" date="2016-06" db="EMBL/GenBank/DDBJ databases">
        <title>Respiratory ammonification of nitrate coupled to the oxidation of elemental sulfur in deep-sea autotrophic thermophilic bacteria.</title>
        <authorList>
            <person name="Slobodkina G.B."/>
            <person name="Mardanov A.V."/>
            <person name="Ravin N.V."/>
            <person name="Frolova A.A."/>
            <person name="Viryasiv M.B."/>
            <person name="Chernyh N.A."/>
            <person name="Bonch-Osmolovskaya E.A."/>
            <person name="Slobodkin A.I."/>
        </authorList>
    </citation>
    <scope>NUCLEOTIDE SEQUENCE [LARGE SCALE GENOMIC DNA]</scope>
    <source>
        <strain evidence="3 4">S69</strain>
    </source>
</reference>
<dbReference type="SUPFAM" id="SSF52540">
    <property type="entry name" value="P-loop containing nucleoside triphosphate hydrolases"/>
    <property type="match status" value="1"/>
</dbReference>
<dbReference type="EMBL" id="MAGO01000011">
    <property type="protein sequence ID" value="OCC14568.1"/>
    <property type="molecule type" value="Genomic_DNA"/>
</dbReference>
<dbReference type="STRING" id="1156395.DBT_2110"/>
<dbReference type="InterPro" id="IPR001482">
    <property type="entry name" value="T2SS/T4SS_dom"/>
</dbReference>
<dbReference type="InterPro" id="IPR050921">
    <property type="entry name" value="T4SS_GSP_E_ATPase"/>
</dbReference>
<dbReference type="PANTHER" id="PTHR30486:SF16">
    <property type="entry name" value="TWITCHING MOTILITY PROTEIN PILT"/>
    <property type="match status" value="1"/>
</dbReference>
<dbReference type="AlphaFoldDB" id="A0A1B9F3Q8"/>
<dbReference type="SMART" id="SM00382">
    <property type="entry name" value="AAA"/>
    <property type="match status" value="1"/>
</dbReference>
<dbReference type="Pfam" id="PF00437">
    <property type="entry name" value="T2SSE"/>
    <property type="match status" value="1"/>
</dbReference>
<evidence type="ECO:0000256" key="1">
    <source>
        <dbReference type="ARBA" id="ARBA00006611"/>
    </source>
</evidence>
<comment type="similarity">
    <text evidence="1">Belongs to the GSP E family.</text>
</comment>
<dbReference type="CDD" id="cd01131">
    <property type="entry name" value="PilT"/>
    <property type="match status" value="1"/>
</dbReference>
<dbReference type="RefSeq" id="WP_067619976.1">
    <property type="nucleotide sequence ID" value="NZ_MAGO01000011.1"/>
</dbReference>
<name>A0A1B9F3Q8_9BACT</name>